<accession>A0A397A1I0</accession>
<sequence>MEICCIFGVVTCFPHELYGVLSGVTTTLVFVYGLLSYALTALAQYSFDGNNTYVFLILLGTTVAAIFLVPFAREEAECFDADLHLDLLEHASRIEQAHV</sequence>
<keyword evidence="1" id="KW-0472">Membrane</keyword>
<evidence type="ECO:0000313" key="3">
    <source>
        <dbReference type="Proteomes" id="UP000265427"/>
    </source>
</evidence>
<proteinExistence type="predicted"/>
<keyword evidence="1" id="KW-0812">Transmembrane</keyword>
<evidence type="ECO:0000313" key="2">
    <source>
        <dbReference type="EMBL" id="RHY01700.1"/>
    </source>
</evidence>
<comment type="caution">
    <text evidence="2">The sequence shown here is derived from an EMBL/GenBank/DDBJ whole genome shotgun (WGS) entry which is preliminary data.</text>
</comment>
<name>A0A397A1I0_APHAT</name>
<protein>
    <submittedName>
        <fullName evidence="2">Uncharacterized protein</fullName>
    </submittedName>
</protein>
<dbReference type="Proteomes" id="UP000265427">
    <property type="component" value="Unassembled WGS sequence"/>
</dbReference>
<organism evidence="2 3">
    <name type="scientific">Aphanomyces astaci</name>
    <name type="common">Crayfish plague agent</name>
    <dbReference type="NCBI Taxonomy" id="112090"/>
    <lineage>
        <taxon>Eukaryota</taxon>
        <taxon>Sar</taxon>
        <taxon>Stramenopiles</taxon>
        <taxon>Oomycota</taxon>
        <taxon>Saprolegniomycetes</taxon>
        <taxon>Saprolegniales</taxon>
        <taxon>Verrucalvaceae</taxon>
        <taxon>Aphanomyces</taxon>
    </lineage>
</organism>
<feature type="transmembrane region" description="Helical" evidence="1">
    <location>
        <begin position="17"/>
        <end position="40"/>
    </location>
</feature>
<gene>
    <name evidence="2" type="ORF">DYB36_008953</name>
</gene>
<reference evidence="2 3" key="1">
    <citation type="submission" date="2018-08" db="EMBL/GenBank/DDBJ databases">
        <title>Aphanomyces genome sequencing and annotation.</title>
        <authorList>
            <person name="Minardi D."/>
            <person name="Oidtmann B."/>
            <person name="Van Der Giezen M."/>
            <person name="Studholme D.J."/>
        </authorList>
    </citation>
    <scope>NUCLEOTIDE SEQUENCE [LARGE SCALE GENOMIC DNA]</scope>
    <source>
        <strain evidence="2 3">Kv</strain>
    </source>
</reference>
<feature type="transmembrane region" description="Helical" evidence="1">
    <location>
        <begin position="52"/>
        <end position="72"/>
    </location>
</feature>
<dbReference type="AlphaFoldDB" id="A0A397A1I0"/>
<evidence type="ECO:0000256" key="1">
    <source>
        <dbReference type="SAM" id="Phobius"/>
    </source>
</evidence>
<keyword evidence="1" id="KW-1133">Transmembrane helix</keyword>
<dbReference type="VEuPathDB" id="FungiDB:H257_11603"/>
<dbReference type="EMBL" id="QUSZ01007733">
    <property type="protein sequence ID" value="RHY01700.1"/>
    <property type="molecule type" value="Genomic_DNA"/>
</dbReference>